<proteinExistence type="predicted"/>
<organism evidence="1 2">
    <name type="scientific">Candidatus Woesebacteria bacterium GW2011_GWB1_39_12</name>
    <dbReference type="NCBI Taxonomy" id="1618574"/>
    <lineage>
        <taxon>Bacteria</taxon>
        <taxon>Candidatus Woeseibacteriota</taxon>
    </lineage>
</organism>
<dbReference type="AlphaFoldDB" id="A0A0G0MLR1"/>
<dbReference type="EMBL" id="LBWB01000005">
    <property type="protein sequence ID" value="KKR01336.1"/>
    <property type="molecule type" value="Genomic_DNA"/>
</dbReference>
<name>A0A0G0MLR1_9BACT</name>
<reference evidence="1 2" key="1">
    <citation type="journal article" date="2015" name="Nature">
        <title>rRNA introns, odd ribosomes, and small enigmatic genomes across a large radiation of phyla.</title>
        <authorList>
            <person name="Brown C.T."/>
            <person name="Hug L.A."/>
            <person name="Thomas B.C."/>
            <person name="Sharon I."/>
            <person name="Castelle C.J."/>
            <person name="Singh A."/>
            <person name="Wilkins M.J."/>
            <person name="Williams K.H."/>
            <person name="Banfield J.F."/>
        </authorList>
    </citation>
    <scope>NUCLEOTIDE SEQUENCE [LARGE SCALE GENOMIC DNA]</scope>
</reference>
<protein>
    <submittedName>
        <fullName evidence="1">Uncharacterized protein</fullName>
    </submittedName>
</protein>
<evidence type="ECO:0000313" key="1">
    <source>
        <dbReference type="EMBL" id="KKR01336.1"/>
    </source>
</evidence>
<evidence type="ECO:0000313" key="2">
    <source>
        <dbReference type="Proteomes" id="UP000033881"/>
    </source>
</evidence>
<dbReference type="STRING" id="1618574.UT24_C0005G0045"/>
<accession>A0A0G0MLR1</accession>
<sequence>MKRRKTKTLSELGMSSFKNIKNGTFSFSNLFLNIQFPNFISGRGTKSLNYATLVAERFDSGHKSGRTYPHVNKDGYLITVDAQNSSVIYRRFNPKNRHKPFIILSS</sequence>
<dbReference type="Proteomes" id="UP000033881">
    <property type="component" value="Unassembled WGS sequence"/>
</dbReference>
<gene>
    <name evidence="1" type="ORF">UT24_C0005G0045</name>
</gene>
<comment type="caution">
    <text evidence="1">The sequence shown here is derived from an EMBL/GenBank/DDBJ whole genome shotgun (WGS) entry which is preliminary data.</text>
</comment>